<protein>
    <submittedName>
        <fullName evidence="3">Uncharacterized protein</fullName>
    </submittedName>
</protein>
<dbReference type="RefSeq" id="XP_003117113.2">
    <property type="nucleotide sequence ID" value="XM_003117065.2"/>
</dbReference>
<dbReference type="CTD" id="9822577"/>
<proteinExistence type="predicted"/>
<keyword evidence="1" id="KW-1133">Transmembrane helix</keyword>
<organism evidence="3 4">
    <name type="scientific">Caenorhabditis remanei</name>
    <name type="common">Caenorhabditis vulgaris</name>
    <dbReference type="NCBI Taxonomy" id="31234"/>
    <lineage>
        <taxon>Eukaryota</taxon>
        <taxon>Metazoa</taxon>
        <taxon>Ecdysozoa</taxon>
        <taxon>Nematoda</taxon>
        <taxon>Chromadorea</taxon>
        <taxon>Rhabditida</taxon>
        <taxon>Rhabditina</taxon>
        <taxon>Rhabditomorpha</taxon>
        <taxon>Rhabditoidea</taxon>
        <taxon>Rhabditidae</taxon>
        <taxon>Peloderinae</taxon>
        <taxon>Caenorhabditis</taxon>
    </lineage>
</organism>
<keyword evidence="1" id="KW-0812">Transmembrane</keyword>
<accession>A0A6A5HE47</accession>
<dbReference type="EMBL" id="WUAV01000002">
    <property type="protein sequence ID" value="KAF1765615.1"/>
    <property type="molecule type" value="Genomic_DNA"/>
</dbReference>
<name>A0A6A5HE47_CAERE</name>
<evidence type="ECO:0000313" key="4">
    <source>
        <dbReference type="Proteomes" id="UP000483820"/>
    </source>
</evidence>
<dbReference type="KEGG" id="crq:GCK72_005568"/>
<dbReference type="Proteomes" id="UP000483820">
    <property type="component" value="Chromosome II"/>
</dbReference>
<dbReference type="AlphaFoldDB" id="A0A6A5HE47"/>
<evidence type="ECO:0000313" key="3">
    <source>
        <dbReference type="EMBL" id="KAF1765615.1"/>
    </source>
</evidence>
<reference evidence="3 4" key="1">
    <citation type="submission" date="2019-12" db="EMBL/GenBank/DDBJ databases">
        <title>Chromosome-level assembly of the Caenorhabditis remanei genome.</title>
        <authorList>
            <person name="Teterina A.A."/>
            <person name="Willis J.H."/>
            <person name="Phillips P.C."/>
        </authorList>
    </citation>
    <scope>NUCLEOTIDE SEQUENCE [LARGE SCALE GENOMIC DNA]</scope>
    <source>
        <strain evidence="3 4">PX506</strain>
        <tissue evidence="3">Whole organism</tissue>
    </source>
</reference>
<evidence type="ECO:0000256" key="1">
    <source>
        <dbReference type="SAM" id="Phobius"/>
    </source>
</evidence>
<dbReference type="GeneID" id="9822577"/>
<keyword evidence="1" id="KW-0472">Membrane</keyword>
<feature type="transmembrane region" description="Helical" evidence="1">
    <location>
        <begin position="361"/>
        <end position="385"/>
    </location>
</feature>
<comment type="caution">
    <text evidence="3">The sequence shown here is derived from an EMBL/GenBank/DDBJ whole genome shotgun (WGS) entry which is preliminary data.</text>
</comment>
<gene>
    <name evidence="3" type="ORF">GCK72_005568</name>
</gene>
<sequence length="434" mass="49931">MRNLQQLFVAVLFLTFTALICAGETSHSISDILQTEQYIFLAQDGNNRFSEVNISHGNCPQVMNSAKLSSDSTHSKNVHIHLMRDPSGILPPKLLIIKERADYYTADVSSLNNLKSFKSKLSPTLENSDEESADLNKYKMKMFIRNPKEKPQSIFDTMSHVLYLFYPSAEGFDVTSYYIREVFTNEFAMLTLFNRKLNITQNRYGWVEDPYSNKVYYKEKVHNQVLLFEAPLHDLLHLLSGAKSGKHYATWGATQLQQVAPKETLMGASKSVLFGYENENDDGDSRILSSFITSPKSELTINCEMDAKVKNFPKKRTILIIRNNDYCMLRDRSKYNRIQCEKEQEDYMKLRTPTPIEPFNAVMWLMICCLILVSAIVLQCVYIYWLRSSFVTADDVAMLNENETEASLFIAKQRSFPTSYQDPALLDISVDKWN</sequence>
<keyword evidence="2" id="KW-0732">Signal</keyword>
<evidence type="ECO:0000256" key="2">
    <source>
        <dbReference type="SAM" id="SignalP"/>
    </source>
</evidence>
<feature type="chain" id="PRO_5025606019" evidence="2">
    <location>
        <begin position="23"/>
        <end position="434"/>
    </location>
</feature>
<feature type="signal peptide" evidence="2">
    <location>
        <begin position="1"/>
        <end position="22"/>
    </location>
</feature>